<dbReference type="Gene3D" id="3.30.360.10">
    <property type="entry name" value="Dihydrodipicolinate Reductase, domain 2"/>
    <property type="match status" value="1"/>
</dbReference>
<comment type="similarity">
    <text evidence="1">Belongs to the Gfo/Idh/MocA family.</text>
</comment>
<feature type="domain" description="GFO/IDH/MocA-like oxidoreductase" evidence="4">
    <location>
        <begin position="145"/>
        <end position="260"/>
    </location>
</feature>
<evidence type="ECO:0000259" key="3">
    <source>
        <dbReference type="Pfam" id="PF01408"/>
    </source>
</evidence>
<dbReference type="EMBL" id="BMED01000001">
    <property type="protein sequence ID" value="GGC70974.1"/>
    <property type="molecule type" value="Genomic_DNA"/>
</dbReference>
<dbReference type="SUPFAM" id="SSF51735">
    <property type="entry name" value="NAD(P)-binding Rossmann-fold domains"/>
    <property type="match status" value="1"/>
</dbReference>
<dbReference type="SUPFAM" id="SSF55347">
    <property type="entry name" value="Glyceraldehyde-3-phosphate dehydrogenase-like, C-terminal domain"/>
    <property type="match status" value="1"/>
</dbReference>
<sequence>MKPPIRWGILGTGQIARQFADALAELPDASLHAVASRQLGNAQAFAAACNQTSNKASNKTSTAIRCYGDYQSLVQDADVDVIYVATPHAMHTENTLLALRAGKPVLCEKPFTMNARQAGEVMAVAREKKLFLMEAMWSRFMPAMLEVKRLLAAGEIGKPKLLQADFGFASDLGPQHRLLDPALGGGALLDIGIYPLSMASYLLGEVVAVQAIAELGSTGVDEQTSFMLTHKDGGLSSCLCSIKAATPTELFIAGDKGNIRLHAPFYRCTELTITQEQAEPRTISLPVLGNGYTHQAIETMRCLRAGLTESPVMPLDETLALMGWMDSMRRQFGLSYAEDKI</sequence>
<evidence type="ECO:0000256" key="1">
    <source>
        <dbReference type="ARBA" id="ARBA00010928"/>
    </source>
</evidence>
<evidence type="ECO:0000256" key="2">
    <source>
        <dbReference type="ARBA" id="ARBA00023002"/>
    </source>
</evidence>
<reference evidence="5" key="1">
    <citation type="journal article" date="2014" name="Int. J. Syst. Evol. Microbiol.">
        <title>Complete genome sequence of Corynebacterium casei LMG S-19264T (=DSM 44701T), isolated from a smear-ripened cheese.</title>
        <authorList>
            <consortium name="US DOE Joint Genome Institute (JGI-PGF)"/>
            <person name="Walter F."/>
            <person name="Albersmeier A."/>
            <person name="Kalinowski J."/>
            <person name="Ruckert C."/>
        </authorList>
    </citation>
    <scope>NUCLEOTIDE SEQUENCE</scope>
    <source>
        <strain evidence="5">CGMCC 1.10998</strain>
    </source>
</reference>
<dbReference type="InterPro" id="IPR055170">
    <property type="entry name" value="GFO_IDH_MocA-like_dom"/>
</dbReference>
<dbReference type="Pfam" id="PF22725">
    <property type="entry name" value="GFO_IDH_MocA_C3"/>
    <property type="match status" value="1"/>
</dbReference>
<reference evidence="5" key="2">
    <citation type="submission" date="2020-09" db="EMBL/GenBank/DDBJ databases">
        <authorList>
            <person name="Sun Q."/>
            <person name="Zhou Y."/>
        </authorList>
    </citation>
    <scope>NUCLEOTIDE SEQUENCE</scope>
    <source>
        <strain evidence="5">CGMCC 1.10998</strain>
    </source>
</reference>
<dbReference type="Pfam" id="PF01408">
    <property type="entry name" value="GFO_IDH_MocA"/>
    <property type="match status" value="1"/>
</dbReference>
<dbReference type="Gene3D" id="3.40.50.720">
    <property type="entry name" value="NAD(P)-binding Rossmann-like Domain"/>
    <property type="match status" value="1"/>
</dbReference>
<evidence type="ECO:0000313" key="6">
    <source>
        <dbReference type="Proteomes" id="UP000637423"/>
    </source>
</evidence>
<evidence type="ECO:0000259" key="4">
    <source>
        <dbReference type="Pfam" id="PF22725"/>
    </source>
</evidence>
<dbReference type="GO" id="GO:0000166">
    <property type="term" value="F:nucleotide binding"/>
    <property type="evidence" value="ECO:0007669"/>
    <property type="project" value="InterPro"/>
</dbReference>
<dbReference type="PANTHER" id="PTHR22604:SF105">
    <property type="entry name" value="TRANS-1,2-DIHYDROBENZENE-1,2-DIOL DEHYDROGENASE"/>
    <property type="match status" value="1"/>
</dbReference>
<name>A0A916XG68_9BURK</name>
<dbReference type="PANTHER" id="PTHR22604">
    <property type="entry name" value="OXIDOREDUCTASES"/>
    <property type="match status" value="1"/>
</dbReference>
<feature type="domain" description="Gfo/Idh/MocA-like oxidoreductase N-terminal" evidence="3">
    <location>
        <begin position="5"/>
        <end position="133"/>
    </location>
</feature>
<gene>
    <name evidence="5" type="ORF">GCM10011396_17630</name>
</gene>
<dbReference type="InterPro" id="IPR000683">
    <property type="entry name" value="Gfo/Idh/MocA-like_OxRdtase_N"/>
</dbReference>
<keyword evidence="2" id="KW-0560">Oxidoreductase</keyword>
<comment type="caution">
    <text evidence="5">The sequence shown here is derived from an EMBL/GenBank/DDBJ whole genome shotgun (WGS) entry which is preliminary data.</text>
</comment>
<evidence type="ECO:0000313" key="5">
    <source>
        <dbReference type="EMBL" id="GGC70974.1"/>
    </source>
</evidence>
<protein>
    <submittedName>
        <fullName evidence="5">Oxidoreductase</fullName>
    </submittedName>
</protein>
<keyword evidence="6" id="KW-1185">Reference proteome</keyword>
<dbReference type="InterPro" id="IPR050984">
    <property type="entry name" value="Gfo/Idh/MocA_domain"/>
</dbReference>
<dbReference type="AlphaFoldDB" id="A0A916XG68"/>
<dbReference type="RefSeq" id="WP_188565526.1">
    <property type="nucleotide sequence ID" value="NZ_BMED01000001.1"/>
</dbReference>
<dbReference type="Proteomes" id="UP000637423">
    <property type="component" value="Unassembled WGS sequence"/>
</dbReference>
<dbReference type="InterPro" id="IPR036291">
    <property type="entry name" value="NAD(P)-bd_dom_sf"/>
</dbReference>
<organism evidence="5 6">
    <name type="scientific">Undibacterium terreum</name>
    <dbReference type="NCBI Taxonomy" id="1224302"/>
    <lineage>
        <taxon>Bacteria</taxon>
        <taxon>Pseudomonadati</taxon>
        <taxon>Pseudomonadota</taxon>
        <taxon>Betaproteobacteria</taxon>
        <taxon>Burkholderiales</taxon>
        <taxon>Oxalobacteraceae</taxon>
        <taxon>Undibacterium</taxon>
    </lineage>
</organism>
<dbReference type="GO" id="GO:0016491">
    <property type="term" value="F:oxidoreductase activity"/>
    <property type="evidence" value="ECO:0007669"/>
    <property type="project" value="UniProtKB-KW"/>
</dbReference>
<accession>A0A916XG68</accession>
<proteinExistence type="inferred from homology"/>